<dbReference type="PANTHER" id="PTHR33498">
    <property type="entry name" value="TRANSPOSASE FOR INSERTION SEQUENCE ELEMENT IS1557"/>
    <property type="match status" value="1"/>
</dbReference>
<protein>
    <submittedName>
        <fullName evidence="2">ISL3 family transposase</fullName>
    </submittedName>
</protein>
<comment type="caution">
    <text evidence="2">The sequence shown here is derived from an EMBL/GenBank/DDBJ whole genome shotgun (WGS) entry which is preliminary data.</text>
</comment>
<sequence length="242" mass="28493">MDLEKRRTLWISLGRSEESLTEFFKLLSPEGCSKITAVAMDEHKPYILATQKYCPQAVIVYDQFHVLNNYGKVIDKVRNQECLKASKEEYEVIKGSKYLLLSNRENLNYEKSIRLQDVLKVNHNLNKVYVLKDDLKHLWSFSSKEDAINWFNGWYRRAMYSRIDPLKKFAKSIKEHLDGILAHCDYNINTSVIEGMNNMAKVIKRVAFGFRDTDYFFLKIRAHDLNKTRKQLIPLISKFEIV</sequence>
<dbReference type="InterPro" id="IPR047951">
    <property type="entry name" value="Transpos_ISL3"/>
</dbReference>
<dbReference type="NCBIfam" id="NF033550">
    <property type="entry name" value="transpos_ISL3"/>
    <property type="match status" value="1"/>
</dbReference>
<dbReference type="EMBL" id="PFMS01000002">
    <property type="protein sequence ID" value="PIZ17447.1"/>
    <property type="molecule type" value="Genomic_DNA"/>
</dbReference>
<dbReference type="PANTHER" id="PTHR33498:SF1">
    <property type="entry name" value="TRANSPOSASE FOR INSERTION SEQUENCE ELEMENT IS1557"/>
    <property type="match status" value="1"/>
</dbReference>
<gene>
    <name evidence="2" type="ORF">COY51_00135</name>
</gene>
<dbReference type="InterPro" id="IPR002560">
    <property type="entry name" value="Transposase_DDE"/>
</dbReference>
<dbReference type="Pfam" id="PF01610">
    <property type="entry name" value="DDE_Tnp_ISL3"/>
    <property type="match status" value="1"/>
</dbReference>
<feature type="domain" description="Transposase IS204/IS1001/IS1096/IS1165 DDE" evidence="1">
    <location>
        <begin position="2"/>
        <end position="220"/>
    </location>
</feature>
<dbReference type="AlphaFoldDB" id="A0A2H9PDD8"/>
<evidence type="ECO:0000313" key="2">
    <source>
        <dbReference type="EMBL" id="PIZ17447.1"/>
    </source>
</evidence>
<organism evidence="2 3">
    <name type="scientific">Candidatus Desantisbacteria bacterium CG_4_10_14_0_8_um_filter_39_17</name>
    <dbReference type="NCBI Taxonomy" id="1974542"/>
    <lineage>
        <taxon>Bacteria</taxon>
        <taxon>Candidatus Desantisiibacteriota</taxon>
    </lineage>
</organism>
<accession>A0A2H9PDD8</accession>
<dbReference type="Proteomes" id="UP000234145">
    <property type="component" value="Unassembled WGS sequence"/>
</dbReference>
<evidence type="ECO:0000313" key="3">
    <source>
        <dbReference type="Proteomes" id="UP000234145"/>
    </source>
</evidence>
<evidence type="ECO:0000259" key="1">
    <source>
        <dbReference type="Pfam" id="PF01610"/>
    </source>
</evidence>
<proteinExistence type="predicted"/>
<reference evidence="3" key="1">
    <citation type="submission" date="2017-09" db="EMBL/GenBank/DDBJ databases">
        <title>Depth-based differentiation of microbial function through sediment-hosted aquifers and enrichment of novel symbionts in the deep terrestrial subsurface.</title>
        <authorList>
            <person name="Probst A.J."/>
            <person name="Ladd B."/>
            <person name="Jarett J.K."/>
            <person name="Geller-Mcgrath D.E."/>
            <person name="Sieber C.M.K."/>
            <person name="Emerson J.B."/>
            <person name="Anantharaman K."/>
            <person name="Thomas B.C."/>
            <person name="Malmstrom R."/>
            <person name="Stieglmeier M."/>
            <person name="Klingl A."/>
            <person name="Woyke T."/>
            <person name="Ryan C.M."/>
            <person name="Banfield J.F."/>
        </authorList>
    </citation>
    <scope>NUCLEOTIDE SEQUENCE [LARGE SCALE GENOMIC DNA]</scope>
</reference>
<name>A0A2H9PDD8_9BACT</name>